<organism evidence="3 4">
    <name type="scientific">Pseudomonas kuykendallii</name>
    <dbReference type="NCBI Taxonomy" id="1007099"/>
    <lineage>
        <taxon>Bacteria</taxon>
        <taxon>Pseudomonadati</taxon>
        <taxon>Pseudomonadota</taxon>
        <taxon>Gammaproteobacteria</taxon>
        <taxon>Pseudomonadales</taxon>
        <taxon>Pseudomonadaceae</taxon>
        <taxon>Pseudomonas</taxon>
    </lineage>
</organism>
<dbReference type="Proteomes" id="UP000243778">
    <property type="component" value="Unassembled WGS sequence"/>
</dbReference>
<dbReference type="STRING" id="1007099.SAMN05216287_0930"/>
<evidence type="ECO:0000313" key="4">
    <source>
        <dbReference type="Proteomes" id="UP000243778"/>
    </source>
</evidence>
<keyword evidence="2" id="KW-0812">Transmembrane</keyword>
<dbReference type="AlphaFoldDB" id="A0A1H2TB22"/>
<dbReference type="EMBL" id="FNNU01000001">
    <property type="protein sequence ID" value="SDW41092.1"/>
    <property type="molecule type" value="Genomic_DNA"/>
</dbReference>
<protein>
    <submittedName>
        <fullName evidence="3">Uncharacterized protein</fullName>
    </submittedName>
</protein>
<name>A0A1H2TB22_9PSED</name>
<keyword evidence="4" id="KW-1185">Reference proteome</keyword>
<keyword evidence="2" id="KW-0472">Membrane</keyword>
<keyword evidence="2" id="KW-1133">Transmembrane helix</keyword>
<evidence type="ECO:0000256" key="2">
    <source>
        <dbReference type="SAM" id="Phobius"/>
    </source>
</evidence>
<feature type="transmembrane region" description="Helical" evidence="2">
    <location>
        <begin position="352"/>
        <end position="375"/>
    </location>
</feature>
<reference evidence="4" key="1">
    <citation type="submission" date="2016-10" db="EMBL/GenBank/DDBJ databases">
        <authorList>
            <person name="Varghese N."/>
            <person name="Submissions S."/>
        </authorList>
    </citation>
    <scope>NUCLEOTIDE SEQUENCE [LARGE SCALE GENOMIC DNA]</scope>
    <source>
        <strain evidence="4">NRRL B-59562</strain>
    </source>
</reference>
<accession>A0A1H2TB22</accession>
<proteinExistence type="predicted"/>
<feature type="coiled-coil region" evidence="1">
    <location>
        <begin position="176"/>
        <end position="203"/>
    </location>
</feature>
<sequence>MPNQTRTSTKGSQELQIVQAFSSLEVPERIIRESNIKELLKGLSADQEKVLSEADRLNRLRGEKKDGNFVGNWFHGRSDKIQEAQLDLNASIGQLTQKSSQLLVVNTAISKVLSDQQKLLLQQQNLLKQQADELVAQNQRILDQQVQLGEQQQAINAANQGLLEAKGLTQEQAQQLVGCVKQVREAEQRIDAANRALRDEVTRDLGVASAQCVSQLGVGFANLEQRQTENARQLSDALQAQAERNEDEFARFAEDGQRLRKDIDRHLQEQDRTLASQAAEATRVQAALEQRQQAHAQGLQEQLGAHEAAALQQAAALRESFDQSLQALDLDLSQRLLALQAGHDRRFGQQRLALAGASVLALAALGWQVAVHFALI</sequence>
<keyword evidence="1" id="KW-0175">Coiled coil</keyword>
<dbReference type="OrthoDB" id="6896303at2"/>
<evidence type="ECO:0000256" key="1">
    <source>
        <dbReference type="SAM" id="Coils"/>
    </source>
</evidence>
<gene>
    <name evidence="3" type="ORF">SAMN05216287_0930</name>
</gene>
<evidence type="ECO:0000313" key="3">
    <source>
        <dbReference type="EMBL" id="SDW41092.1"/>
    </source>
</evidence>
<dbReference type="RefSeq" id="WP_090224997.1">
    <property type="nucleotide sequence ID" value="NZ_FNNU01000001.1"/>
</dbReference>